<evidence type="ECO:0000256" key="1">
    <source>
        <dbReference type="ARBA" id="ARBA00022722"/>
    </source>
</evidence>
<dbReference type="AlphaFoldDB" id="A0A8J4BB58"/>
<feature type="region of interest" description="Disordered" evidence="3">
    <location>
        <begin position="465"/>
        <end position="487"/>
    </location>
</feature>
<dbReference type="GO" id="GO:0005737">
    <property type="term" value="C:cytoplasm"/>
    <property type="evidence" value="ECO:0007669"/>
    <property type="project" value="TreeGrafter"/>
</dbReference>
<dbReference type="GO" id="GO:0006139">
    <property type="term" value="P:nucleobase-containing compound metabolic process"/>
    <property type="evidence" value="ECO:0007669"/>
    <property type="project" value="InterPro"/>
</dbReference>
<feature type="compositionally biased region" description="Pro residues" evidence="3">
    <location>
        <begin position="546"/>
        <end position="557"/>
    </location>
</feature>
<keyword evidence="6" id="KW-1185">Reference proteome</keyword>
<dbReference type="PANTHER" id="PTHR13620:SF104">
    <property type="entry name" value="EXONUCLEASE 3'-5' DOMAIN-CONTAINING PROTEIN 2"/>
    <property type="match status" value="1"/>
</dbReference>
<dbReference type="GO" id="GO:0003676">
    <property type="term" value="F:nucleic acid binding"/>
    <property type="evidence" value="ECO:0007669"/>
    <property type="project" value="InterPro"/>
</dbReference>
<sequence length="1094" mass="114353">MLPRQLYIGHGGVHHTWLDRTQGVVLLTGQVNYALRHNSPVSHRGKNVACSFGCGSRADPHATAEPASHAISRLTPDQAAEPPAPSERSETTKAADNPQLVSAALLRPSSEDLQRLDRDGGEGPLLVDGGGIAAMESCSATPPNATKSQRRPRSTLSRSPPPEAAAFTSREASEHAQAPSIIPSESSIHKDRKDASRYPQVAVDGVSIPGGSGHTGSGGATYRKGIPLPPVYRGLDSLVASALAFDEATCQGDTWGDGNWELEDLRPLDAEAADMPNSSSSGSSSSRNAPSYSSPGGGRRRRRAGGGTSLDDEEGTWDFEAYDDERTNIDDGGVAEAAAAGTGASSSSGFRDPDAFIARSGPLGRGPPLTQRGSNDDDEAGSPADSWSQRRGRDGRGRRGRGGGRWWEEDWEDGGYRNGNDRAPGAPTRGWLRASDPGSGLNIEEWGDTESDDLKNVDAFWTRGGGMSDDVGGGMGDRSDGGGGLRGGRRAVIASESALRRDLAAVSTRLPRIGLSVTFPLPPASCTPAAPGAAAADTTAITPAALPLPPPPKPPPVGESAGFQQQSPPVTDMNPLAVCTAAAAPSTIPAVTIPKAAAAGGLHDWATVQLSYSFGPNFKLLEEDAVPQEVPLPEELLALAGRLPDSGSGGRSAVDALLPGCTAFTIAGDYQILLVQNSLSVGAAVAWLRASVGEDRVVGIDAEWPPTFKAGTSPRLAMLQLASTSRVLLLHIAQMRRKVTAPGGPIHSLLSDASLTWVGSGWGHSDRFVVAEAFGNAALPPAVVDVQVAARAAGWPRVGLLGLVNDLMGVSDFQKPRKLSMCNWAAATMSERQIRYAALDALLPPILLRQLRLFAAMPSLRCSFCKQTMHAPLQHEHIPPAPCGSPPVCEHCGRTIRHLSADESSCDIPMNAVVGVQPADIHLEASATMRVSPLASRPASKAGSLRTYLQSVVEARQLQRRTLGQRVLRRRRLFSSHGSDTNADSDPEVESDSGSGSDFGDEEGESASVRGGSKQPTAETTAGKGKGKRKKKRTVRPVAGGAATPASSSRQQALWHAFEEASPAAAAAVVLAMARDEGSREDAAAPADGPQQVE</sequence>
<feature type="compositionally biased region" description="Low complexity" evidence="3">
    <location>
        <begin position="338"/>
        <end position="349"/>
    </location>
</feature>
<dbReference type="InterPro" id="IPR051132">
    <property type="entry name" value="3-5_Exonuclease_domain"/>
</dbReference>
<dbReference type="InterPro" id="IPR036397">
    <property type="entry name" value="RNaseH_sf"/>
</dbReference>
<dbReference type="Proteomes" id="UP000747399">
    <property type="component" value="Unassembled WGS sequence"/>
</dbReference>
<feature type="region of interest" description="Disordered" evidence="3">
    <location>
        <begin position="272"/>
        <end position="318"/>
    </location>
</feature>
<reference evidence="5" key="1">
    <citation type="journal article" date="2021" name="Proc. Natl. Acad. Sci. U.S.A.">
        <title>Three genomes in the algal genus Volvox reveal the fate of a haploid sex-determining region after a transition to homothallism.</title>
        <authorList>
            <person name="Yamamoto K."/>
            <person name="Hamaji T."/>
            <person name="Kawai-Toyooka H."/>
            <person name="Matsuzaki R."/>
            <person name="Takahashi F."/>
            <person name="Nishimura Y."/>
            <person name="Kawachi M."/>
            <person name="Noguchi H."/>
            <person name="Minakuchi Y."/>
            <person name="Umen J.G."/>
            <person name="Toyoda A."/>
            <person name="Nozaki H."/>
        </authorList>
    </citation>
    <scope>NUCLEOTIDE SEQUENCE</scope>
    <source>
        <strain evidence="5">NIES-3780</strain>
    </source>
</reference>
<dbReference type="PANTHER" id="PTHR13620">
    <property type="entry name" value="3-5 EXONUCLEASE"/>
    <property type="match status" value="1"/>
</dbReference>
<feature type="compositionally biased region" description="Basic and acidic residues" evidence="3">
    <location>
        <begin position="109"/>
        <end position="121"/>
    </location>
</feature>
<dbReference type="EMBL" id="BNCO01000028">
    <property type="protein sequence ID" value="GIL57727.1"/>
    <property type="molecule type" value="Genomic_DNA"/>
</dbReference>
<dbReference type="GO" id="GO:0008408">
    <property type="term" value="F:3'-5' exonuclease activity"/>
    <property type="evidence" value="ECO:0007669"/>
    <property type="project" value="InterPro"/>
</dbReference>
<feature type="compositionally biased region" description="Basic and acidic residues" evidence="3">
    <location>
        <begin position="1074"/>
        <end position="1083"/>
    </location>
</feature>
<feature type="compositionally biased region" description="Basic and acidic residues" evidence="3">
    <location>
        <begin position="187"/>
        <end position="196"/>
    </location>
</feature>
<feature type="compositionally biased region" description="Gly residues" evidence="3">
    <location>
        <begin position="465"/>
        <end position="486"/>
    </location>
</feature>
<gene>
    <name evidence="5" type="ORF">Vafri_12879</name>
</gene>
<dbReference type="InterPro" id="IPR002562">
    <property type="entry name" value="3'-5'_exonuclease_dom"/>
</dbReference>
<proteinExistence type="predicted"/>
<feature type="region of interest" description="Disordered" evidence="3">
    <location>
        <begin position="974"/>
        <end position="1055"/>
    </location>
</feature>
<evidence type="ECO:0000313" key="6">
    <source>
        <dbReference type="Proteomes" id="UP000747399"/>
    </source>
</evidence>
<feature type="region of interest" description="Disordered" evidence="3">
    <location>
        <begin position="338"/>
        <end position="437"/>
    </location>
</feature>
<name>A0A8J4BB58_9CHLO</name>
<feature type="compositionally biased region" description="Basic residues" evidence="3">
    <location>
        <begin position="1025"/>
        <end position="1035"/>
    </location>
</feature>
<feature type="compositionally biased region" description="Low complexity" evidence="3">
    <location>
        <begin position="278"/>
        <end position="294"/>
    </location>
</feature>
<dbReference type="SUPFAM" id="SSF53098">
    <property type="entry name" value="Ribonuclease H-like"/>
    <property type="match status" value="1"/>
</dbReference>
<feature type="region of interest" description="Disordered" evidence="3">
    <location>
        <begin position="75"/>
        <end position="198"/>
    </location>
</feature>
<protein>
    <recommendedName>
        <fullName evidence="4">3'-5' exonuclease domain-containing protein</fullName>
    </recommendedName>
</protein>
<keyword evidence="2" id="KW-0378">Hydrolase</keyword>
<comment type="caution">
    <text evidence="5">The sequence shown here is derived from an EMBL/GenBank/DDBJ whole genome shotgun (WGS) entry which is preliminary data.</text>
</comment>
<evidence type="ECO:0000256" key="3">
    <source>
        <dbReference type="SAM" id="MobiDB-lite"/>
    </source>
</evidence>
<evidence type="ECO:0000313" key="5">
    <source>
        <dbReference type="EMBL" id="GIL57727.1"/>
    </source>
</evidence>
<feature type="compositionally biased region" description="Polar residues" evidence="3">
    <location>
        <begin position="138"/>
        <end position="147"/>
    </location>
</feature>
<dbReference type="GO" id="GO:0005634">
    <property type="term" value="C:nucleus"/>
    <property type="evidence" value="ECO:0007669"/>
    <property type="project" value="TreeGrafter"/>
</dbReference>
<dbReference type="Pfam" id="PF01612">
    <property type="entry name" value="DNA_pol_A_exo1"/>
    <property type="match status" value="1"/>
</dbReference>
<evidence type="ECO:0000259" key="4">
    <source>
        <dbReference type="Pfam" id="PF01612"/>
    </source>
</evidence>
<dbReference type="InterPro" id="IPR012337">
    <property type="entry name" value="RNaseH-like_sf"/>
</dbReference>
<dbReference type="Gene3D" id="3.30.420.10">
    <property type="entry name" value="Ribonuclease H-like superfamily/Ribonuclease H"/>
    <property type="match status" value="1"/>
</dbReference>
<feature type="domain" description="3'-5' exonuclease" evidence="4">
    <location>
        <begin position="696"/>
        <end position="843"/>
    </location>
</feature>
<feature type="region of interest" description="Disordered" evidence="3">
    <location>
        <begin position="543"/>
        <end position="567"/>
    </location>
</feature>
<feature type="region of interest" description="Disordered" evidence="3">
    <location>
        <begin position="1074"/>
        <end position="1094"/>
    </location>
</feature>
<accession>A0A8J4BB58</accession>
<evidence type="ECO:0000256" key="2">
    <source>
        <dbReference type="ARBA" id="ARBA00022801"/>
    </source>
</evidence>
<organism evidence="5 6">
    <name type="scientific">Volvox africanus</name>
    <dbReference type="NCBI Taxonomy" id="51714"/>
    <lineage>
        <taxon>Eukaryota</taxon>
        <taxon>Viridiplantae</taxon>
        <taxon>Chlorophyta</taxon>
        <taxon>core chlorophytes</taxon>
        <taxon>Chlorophyceae</taxon>
        <taxon>CS clade</taxon>
        <taxon>Chlamydomonadales</taxon>
        <taxon>Volvocaceae</taxon>
        <taxon>Volvox</taxon>
    </lineage>
</organism>
<keyword evidence="1" id="KW-0540">Nuclease</keyword>